<dbReference type="PATRIC" id="fig|698760.3.peg.239"/>
<dbReference type="InterPro" id="IPR006104">
    <property type="entry name" value="Glyco_hydro_2_N"/>
</dbReference>
<feature type="domain" description="Glycosyl hydrolases family 2 sugar binding" evidence="7">
    <location>
        <begin position="35"/>
        <end position="117"/>
    </location>
</feature>
<dbReference type="PANTHER" id="PTHR46323">
    <property type="entry name" value="BETA-GALACTOSIDASE"/>
    <property type="match status" value="1"/>
</dbReference>
<sequence length="162" mass="17705">MTIDPLLALRPWESPEVTSWGRLPMNAVDRRAQARSLDGDWRFQLLPTPTAEVGDDWSSARVPGAWTLQGTDDLPWYTNVQMPWADFPPGSPVANPTGVYEREFDIPAEWAGRRIVLQSAPPRACCSCTSTGGRSASPRTPIWRPSSTSPTSSGPAGPRRCG</sequence>
<evidence type="ECO:0000256" key="1">
    <source>
        <dbReference type="ARBA" id="ARBA00001412"/>
    </source>
</evidence>
<dbReference type="GO" id="GO:0009341">
    <property type="term" value="C:beta-galactosidase complex"/>
    <property type="evidence" value="ECO:0007669"/>
    <property type="project" value="TreeGrafter"/>
</dbReference>
<evidence type="ECO:0000256" key="3">
    <source>
        <dbReference type="ARBA" id="ARBA00012756"/>
    </source>
</evidence>
<keyword evidence="9" id="KW-1185">Reference proteome</keyword>
<dbReference type="Pfam" id="PF02837">
    <property type="entry name" value="Glyco_hydro_2_N"/>
    <property type="match status" value="1"/>
</dbReference>
<dbReference type="Gene3D" id="2.60.120.260">
    <property type="entry name" value="Galactose-binding domain-like"/>
    <property type="match status" value="1"/>
</dbReference>
<dbReference type="InterPro" id="IPR008979">
    <property type="entry name" value="Galactose-bd-like_sf"/>
</dbReference>
<keyword evidence="4 8" id="KW-0378">Hydrolase</keyword>
<dbReference type="EMBL" id="AEJB01000016">
    <property type="protein sequence ID" value="ELP71137.1"/>
    <property type="molecule type" value="Genomic_DNA"/>
</dbReference>
<dbReference type="Proteomes" id="UP000010931">
    <property type="component" value="Unassembled WGS sequence"/>
</dbReference>
<gene>
    <name evidence="8" type="ORF">STRTUCAR8_09017</name>
</gene>
<evidence type="ECO:0000256" key="2">
    <source>
        <dbReference type="ARBA" id="ARBA00007401"/>
    </source>
</evidence>
<dbReference type="AlphaFoldDB" id="L7FIK2"/>
<dbReference type="EC" id="3.2.1.23" evidence="3"/>
<evidence type="ECO:0000256" key="6">
    <source>
        <dbReference type="SAM" id="MobiDB-lite"/>
    </source>
</evidence>
<comment type="caution">
    <text evidence="8">The sequence shown here is derived from an EMBL/GenBank/DDBJ whole genome shotgun (WGS) entry which is preliminary data.</text>
</comment>
<dbReference type="GO" id="GO:0005990">
    <property type="term" value="P:lactose catabolic process"/>
    <property type="evidence" value="ECO:0007669"/>
    <property type="project" value="TreeGrafter"/>
</dbReference>
<accession>L7FIK2</accession>
<evidence type="ECO:0000256" key="5">
    <source>
        <dbReference type="ARBA" id="ARBA00023295"/>
    </source>
</evidence>
<reference evidence="8 9" key="1">
    <citation type="journal article" date="2011" name="Plasmid">
        <title>Streptomyces turgidiscabies Car8 contains a modular pathogenicity island that shares virulence genes with other actinobacterial plant pathogens.</title>
        <authorList>
            <person name="Huguet-Tapia J.C."/>
            <person name="Badger J.H."/>
            <person name="Loria R."/>
            <person name="Pettis G.S."/>
        </authorList>
    </citation>
    <scope>NUCLEOTIDE SEQUENCE [LARGE SCALE GENOMIC DNA]</scope>
    <source>
        <strain evidence="8 9">Car8</strain>
    </source>
</reference>
<evidence type="ECO:0000313" key="9">
    <source>
        <dbReference type="Proteomes" id="UP000010931"/>
    </source>
</evidence>
<evidence type="ECO:0000256" key="4">
    <source>
        <dbReference type="ARBA" id="ARBA00022801"/>
    </source>
</evidence>
<proteinExistence type="inferred from homology"/>
<comment type="similarity">
    <text evidence="2">Belongs to the glycosyl hydrolase 2 family.</text>
</comment>
<dbReference type="SUPFAM" id="SSF49785">
    <property type="entry name" value="Galactose-binding domain-like"/>
    <property type="match status" value="1"/>
</dbReference>
<organism evidence="8 9">
    <name type="scientific">Streptomyces turgidiscabies (strain Car8)</name>
    <dbReference type="NCBI Taxonomy" id="698760"/>
    <lineage>
        <taxon>Bacteria</taxon>
        <taxon>Bacillati</taxon>
        <taxon>Actinomycetota</taxon>
        <taxon>Actinomycetes</taxon>
        <taxon>Kitasatosporales</taxon>
        <taxon>Streptomycetaceae</taxon>
        <taxon>Streptomyces</taxon>
    </lineage>
</organism>
<dbReference type="GO" id="GO:0004565">
    <property type="term" value="F:beta-galactosidase activity"/>
    <property type="evidence" value="ECO:0007669"/>
    <property type="project" value="UniProtKB-EC"/>
</dbReference>
<keyword evidence="5" id="KW-0326">Glycosidase</keyword>
<evidence type="ECO:0000313" key="8">
    <source>
        <dbReference type="EMBL" id="ELP71137.1"/>
    </source>
</evidence>
<protein>
    <recommendedName>
        <fullName evidence="3">beta-galactosidase</fullName>
        <ecNumber evidence="3">3.2.1.23</ecNumber>
    </recommendedName>
</protein>
<dbReference type="InterPro" id="IPR050347">
    <property type="entry name" value="Bact_Beta-galactosidase"/>
</dbReference>
<evidence type="ECO:0000259" key="7">
    <source>
        <dbReference type="Pfam" id="PF02837"/>
    </source>
</evidence>
<name>L7FIK2_STRT8</name>
<dbReference type="PANTHER" id="PTHR46323:SF2">
    <property type="entry name" value="BETA-GALACTOSIDASE"/>
    <property type="match status" value="1"/>
</dbReference>
<comment type="catalytic activity">
    <reaction evidence="1">
        <text>Hydrolysis of terminal non-reducing beta-D-galactose residues in beta-D-galactosides.</text>
        <dbReference type="EC" id="3.2.1.23"/>
    </reaction>
</comment>
<feature type="compositionally biased region" description="Low complexity" evidence="6">
    <location>
        <begin position="137"/>
        <end position="162"/>
    </location>
</feature>
<feature type="region of interest" description="Disordered" evidence="6">
    <location>
        <begin position="127"/>
        <end position="162"/>
    </location>
</feature>